<sequence>MLSPSVNTTLNLLTLSLNEVTQLDSYAHTTGNLLVGKLPKDPAWLASVRSRVSMLGSAGASWIEDKPQIWANVLLQFCNYSSAIAGLANMQCSPGIRTNDQWVELLRSVLLSQLDSAIAATDVATQALASHRQAFSNIQPLLEQSINAGWAELASEEKQMVKIAAELQRLQDLVSSLQDALTTADISTGQSVTSTTVTMLYNVATEAGGSFSFLGMAVSAITVGKFYYDIISKNAEVADTLRSIATLQVQATEEAQAAAGSKMVLQLLYSLELTFASMGNSLPQISTLWRNERAKVQMVIDALKAGADASNYFDLLTLPTANANWHSIAGFARAIPALTGAAGPPVTLNPQAPIANVA</sequence>
<protein>
    <submittedName>
        <fullName evidence="2">Uncharacterized protein</fullName>
    </submittedName>
</protein>
<dbReference type="EMBL" id="JAMDGZ010000043">
    <property type="protein sequence ID" value="MDD1015698.1"/>
    <property type="molecule type" value="Genomic_DNA"/>
</dbReference>
<name>A0ABT5PBR4_9PSED</name>
<evidence type="ECO:0000256" key="1">
    <source>
        <dbReference type="SAM" id="Coils"/>
    </source>
</evidence>
<organism evidence="2 3">
    <name type="scientific">Pseudomonas rubra</name>
    <dbReference type="NCBI Taxonomy" id="2942627"/>
    <lineage>
        <taxon>Bacteria</taxon>
        <taxon>Pseudomonadati</taxon>
        <taxon>Pseudomonadota</taxon>
        <taxon>Gammaproteobacteria</taxon>
        <taxon>Pseudomonadales</taxon>
        <taxon>Pseudomonadaceae</taxon>
        <taxon>Pseudomonas</taxon>
    </lineage>
</organism>
<gene>
    <name evidence="2" type="ORF">M5G17_18650</name>
</gene>
<feature type="coiled-coil region" evidence="1">
    <location>
        <begin position="153"/>
        <end position="180"/>
    </location>
</feature>
<accession>A0ABT5PBR4</accession>
<dbReference type="Proteomes" id="UP001148184">
    <property type="component" value="Unassembled WGS sequence"/>
</dbReference>
<keyword evidence="1" id="KW-0175">Coiled coil</keyword>
<evidence type="ECO:0000313" key="3">
    <source>
        <dbReference type="Proteomes" id="UP001148184"/>
    </source>
</evidence>
<dbReference type="RefSeq" id="WP_273894397.1">
    <property type="nucleotide sequence ID" value="NZ_JAMDGP010000011.1"/>
</dbReference>
<dbReference type="Gene3D" id="1.20.1170.10">
    <property type="match status" value="1"/>
</dbReference>
<proteinExistence type="predicted"/>
<reference evidence="2 3" key="1">
    <citation type="submission" date="2022-05" db="EMBL/GenBank/DDBJ databases">
        <title>Novel Pseudomonas spp. Isolated from a Rainbow Trout Aquaculture Facility.</title>
        <authorList>
            <person name="Testerman T."/>
            <person name="Graf J."/>
        </authorList>
    </citation>
    <scope>NUCLEOTIDE SEQUENCE [LARGE SCALE GENOMIC DNA]</scope>
    <source>
        <strain evidence="2 3">ID1025</strain>
    </source>
</reference>
<evidence type="ECO:0000313" key="2">
    <source>
        <dbReference type="EMBL" id="MDD1015698.1"/>
    </source>
</evidence>
<comment type="caution">
    <text evidence="2">The sequence shown here is derived from an EMBL/GenBank/DDBJ whole genome shotgun (WGS) entry which is preliminary data.</text>
</comment>
<keyword evidence="3" id="KW-1185">Reference proteome</keyword>